<dbReference type="GO" id="GO:0005829">
    <property type="term" value="C:cytosol"/>
    <property type="evidence" value="ECO:0007669"/>
    <property type="project" value="TreeGrafter"/>
</dbReference>
<dbReference type="InterPro" id="IPR030489">
    <property type="entry name" value="TR_Rrf2-type_CS"/>
</dbReference>
<keyword evidence="2" id="KW-1185">Reference proteome</keyword>
<protein>
    <submittedName>
        <fullName evidence="1">Rrf2 family transcriptional regulator</fullName>
    </submittedName>
</protein>
<dbReference type="InterPro" id="IPR036390">
    <property type="entry name" value="WH_DNA-bd_sf"/>
</dbReference>
<name>A0A135NXZ7_9HYPH</name>
<dbReference type="PROSITE" id="PS01332">
    <property type="entry name" value="HTH_RRF2_1"/>
    <property type="match status" value="1"/>
</dbReference>
<dbReference type="GO" id="GO:0003700">
    <property type="term" value="F:DNA-binding transcription factor activity"/>
    <property type="evidence" value="ECO:0007669"/>
    <property type="project" value="TreeGrafter"/>
</dbReference>
<dbReference type="Gene3D" id="1.10.10.10">
    <property type="entry name" value="Winged helix-like DNA-binding domain superfamily/Winged helix DNA-binding domain"/>
    <property type="match status" value="1"/>
</dbReference>
<dbReference type="InterPro" id="IPR000944">
    <property type="entry name" value="Tscrpt_reg_Rrf2"/>
</dbReference>
<accession>A0A135NXZ7</accession>
<comment type="caution">
    <text evidence="1">The sequence shown here is derived from an EMBL/GenBank/DDBJ whole genome shotgun (WGS) entry which is preliminary data.</text>
</comment>
<reference evidence="1 2" key="1">
    <citation type="submission" date="2015-11" db="EMBL/GenBank/DDBJ databases">
        <title>Draft genome sequence of Agrobacterium sp. R89-1.</title>
        <authorList>
            <person name="Zahradnik J."/>
            <person name="Kyslikova E."/>
            <person name="Palyzova A."/>
            <person name="Kyslik P."/>
        </authorList>
    </citation>
    <scope>NUCLEOTIDE SEQUENCE [LARGE SCALE GENOMIC DNA]</scope>
    <source>
        <strain evidence="1 2">R89-1</strain>
    </source>
</reference>
<dbReference type="PANTHER" id="PTHR33221">
    <property type="entry name" value="WINGED HELIX-TURN-HELIX TRANSCRIPTIONAL REGULATOR, RRF2 FAMILY"/>
    <property type="match status" value="1"/>
</dbReference>
<dbReference type="EMBL" id="LNUW01000038">
    <property type="protein sequence ID" value="KXG84053.1"/>
    <property type="molecule type" value="Genomic_DNA"/>
</dbReference>
<organism evidence="1 2">
    <name type="scientific">Agrobacterium bohemicum</name>
    <dbReference type="NCBI Taxonomy" id="2052828"/>
    <lineage>
        <taxon>Bacteria</taxon>
        <taxon>Pseudomonadati</taxon>
        <taxon>Pseudomonadota</taxon>
        <taxon>Alphaproteobacteria</taxon>
        <taxon>Hyphomicrobiales</taxon>
        <taxon>Rhizobiaceae</taxon>
        <taxon>Rhizobium/Agrobacterium group</taxon>
        <taxon>Agrobacterium</taxon>
    </lineage>
</organism>
<evidence type="ECO:0000313" key="2">
    <source>
        <dbReference type="Proteomes" id="UP000070498"/>
    </source>
</evidence>
<dbReference type="Pfam" id="PF02082">
    <property type="entry name" value="Rrf2"/>
    <property type="match status" value="1"/>
</dbReference>
<dbReference type="SUPFAM" id="SSF46785">
    <property type="entry name" value="Winged helix' DNA-binding domain"/>
    <property type="match status" value="1"/>
</dbReference>
<sequence length="162" mass="17634">MILKSQVEWALHCCAILAGLPDGRYLSTKALAELHGLPKEYLSKALQSLSQAGLVHTTLGPSGGYRLARAPAELTFLDVVEAVEGSGRTFVCQNIRANNPCRPKGFCDSGSCAIARIMWEADEAWRTALRKATFADLGKMLKQEIDPGIWAGTFDWVLKRAG</sequence>
<gene>
    <name evidence="1" type="ORF">ATO67_13630</name>
</gene>
<dbReference type="InterPro" id="IPR036388">
    <property type="entry name" value="WH-like_DNA-bd_sf"/>
</dbReference>
<dbReference type="PANTHER" id="PTHR33221:SF13">
    <property type="entry name" value="TRANSCRIPTIONAL REGULATOR-RELATED"/>
    <property type="match status" value="1"/>
</dbReference>
<dbReference type="PROSITE" id="PS51197">
    <property type="entry name" value="HTH_RRF2_2"/>
    <property type="match status" value="1"/>
</dbReference>
<dbReference type="OrthoDB" id="9808360at2"/>
<dbReference type="NCBIfam" id="TIGR00738">
    <property type="entry name" value="rrf2_super"/>
    <property type="match status" value="1"/>
</dbReference>
<evidence type="ECO:0000313" key="1">
    <source>
        <dbReference type="EMBL" id="KXG84053.1"/>
    </source>
</evidence>
<dbReference type="STRING" id="2052828.ATO67_13630"/>
<dbReference type="Proteomes" id="UP000070498">
    <property type="component" value="Unassembled WGS sequence"/>
</dbReference>
<proteinExistence type="predicted"/>
<dbReference type="AlphaFoldDB" id="A0A135NXZ7"/>
<dbReference type="RefSeq" id="WP_067649957.1">
    <property type="nucleotide sequence ID" value="NZ_KQ961030.1"/>
</dbReference>